<dbReference type="EMBL" id="SDWS01000001">
    <property type="protein sequence ID" value="RYB96165.1"/>
    <property type="molecule type" value="Genomic_DNA"/>
</dbReference>
<evidence type="ECO:0000313" key="1">
    <source>
        <dbReference type="EMBL" id="RYB96165.1"/>
    </source>
</evidence>
<proteinExistence type="predicted"/>
<dbReference type="Proteomes" id="UP000291838">
    <property type="component" value="Unassembled WGS sequence"/>
</dbReference>
<name>A0A4Q2S6R7_9ACTN</name>
<organism evidence="1 2">
    <name type="scientific">Nocardioides glacieisoli</name>
    <dbReference type="NCBI Taxonomy" id="1168730"/>
    <lineage>
        <taxon>Bacteria</taxon>
        <taxon>Bacillati</taxon>
        <taxon>Actinomycetota</taxon>
        <taxon>Actinomycetes</taxon>
        <taxon>Propionibacteriales</taxon>
        <taxon>Nocardioidaceae</taxon>
        <taxon>Nocardioides</taxon>
    </lineage>
</organism>
<dbReference type="RefSeq" id="WP_129473117.1">
    <property type="nucleotide sequence ID" value="NZ_SDWS01000001.1"/>
</dbReference>
<comment type="caution">
    <text evidence="1">The sequence shown here is derived from an EMBL/GenBank/DDBJ whole genome shotgun (WGS) entry which is preliminary data.</text>
</comment>
<reference evidence="1 2" key="1">
    <citation type="submission" date="2019-01" db="EMBL/GenBank/DDBJ databases">
        <title>Novel species of Nocardioides.</title>
        <authorList>
            <person name="Liu Q."/>
            <person name="Xin Y.-H."/>
        </authorList>
    </citation>
    <scope>NUCLEOTIDE SEQUENCE [LARGE SCALE GENOMIC DNA]</scope>
    <source>
        <strain evidence="1 2">HLT3-15</strain>
    </source>
</reference>
<keyword evidence="2" id="KW-1185">Reference proteome</keyword>
<protein>
    <submittedName>
        <fullName evidence="1">Uncharacterized protein</fullName>
    </submittedName>
</protein>
<evidence type="ECO:0000313" key="2">
    <source>
        <dbReference type="Proteomes" id="UP000291838"/>
    </source>
</evidence>
<sequence length="391" mass="42724">MPVLSVVYPWPAVMWADRPTDDDPVADVAIRALRSVAALYSEALVEVAIPHRTQELRLFTVHHPDREDVEGAANVDPLSEGWETGFVMVPTAFVDHTPRARAEVLLAAVHGIVSRLGLARGWDASHLERCRRHVVDRAYEYRWSSPPKRSPDRRHAARVDFRLTSDGYGRARLVVVRTEDGVEVAATGEALAYCTREGFVRAAKSLRWHGKDHVSLVPYDAVPAVRGGELTLTRPGDAWSGTAVDHLSVRPVPDGDPGLPALEVSVVGRGATADEDPPRIDFVGGGPIQTPAISQFHDVFREEMALLQSPAGQSWWAGSGLQRLDVQVGYQAARTGVRGRVTGSRLGIFVDVSDDSLVEGDHESLARELADTVVDLARRRTGLGPHPELDR</sequence>
<gene>
    <name evidence="1" type="ORF">EUA06_00850</name>
</gene>
<accession>A0A4Q2S6R7</accession>
<dbReference type="AlphaFoldDB" id="A0A4Q2S6R7"/>
<dbReference type="OrthoDB" id="3397487at2"/>